<keyword evidence="1" id="KW-0175">Coiled coil</keyword>
<proteinExistence type="predicted"/>
<accession>A0A0N4UZF5</accession>
<organism evidence="3">
    <name type="scientific">Enterobius vermicularis</name>
    <name type="common">Human pinworm</name>
    <dbReference type="NCBI Taxonomy" id="51028"/>
    <lineage>
        <taxon>Eukaryota</taxon>
        <taxon>Metazoa</taxon>
        <taxon>Ecdysozoa</taxon>
        <taxon>Nematoda</taxon>
        <taxon>Chromadorea</taxon>
        <taxon>Rhabditida</taxon>
        <taxon>Spirurina</taxon>
        <taxon>Oxyuridomorpha</taxon>
        <taxon>Oxyuroidea</taxon>
        <taxon>Oxyuridae</taxon>
        <taxon>Enterobius</taxon>
    </lineage>
</organism>
<protein>
    <submittedName>
        <fullName evidence="3">CCD30 protein</fullName>
    </submittedName>
</protein>
<feature type="coiled-coil region" evidence="1">
    <location>
        <begin position="97"/>
        <end position="252"/>
    </location>
</feature>
<name>A0A0N4UZF5_ENTVE</name>
<feature type="region of interest" description="Disordered" evidence="2">
    <location>
        <begin position="484"/>
        <end position="537"/>
    </location>
</feature>
<evidence type="ECO:0000256" key="1">
    <source>
        <dbReference type="SAM" id="Coils"/>
    </source>
</evidence>
<dbReference type="WBParaSite" id="EVEC_0000300301-mRNA-1">
    <property type="protein sequence ID" value="EVEC_0000300301-mRNA-1"/>
    <property type="gene ID" value="EVEC_0000300301"/>
</dbReference>
<sequence length="537" mass="62595">LRNFFLEQKVLETRLSSSRQLLISQEENLRSKDQQQKSLKGRLLSADLHVRDKEAKIASLNNLNGLLEEKMEQTDFSTTDAFQLINLPSLFCFKDLIASLKYEISKLEEDKKSLKETVSLFELERVKTDSLQRQTDDELLKYRSEITALHNKKEELSSRLKETEEQLAASQKCCSELEKSIREYRNTLQKMKKDAGAWKKQTSSGNREEDEMEKQHLIDRLQLDLEEALLKQKALVKEKESLKKELNTAKAHQNRSAQKITELQQTICTLSFENSQTKQRLAVLEKVSLENFRALFVGNRVTQKDGNVLGNVLHEELEQLRADKISYTSERHNLRKRIERAESERRELEAQRVRLERERAALKQHIEALEIEKQKSDTVTKQTNIERLALDKSLSAMEKENRELYKNCSQLQKQIAQLEKENGSYLLNDSANQRRHVESQLQRVTAEKQELERKLKQCEQLHTQSVKLLESKLNSLKKQLDVERKRRGISENHPVSDTQIQGELEARSSDVVERQDSKVLDESDENDPPVPKSYFKK</sequence>
<feature type="compositionally biased region" description="Basic and acidic residues" evidence="2">
    <location>
        <begin position="504"/>
        <end position="521"/>
    </location>
</feature>
<evidence type="ECO:0000313" key="3">
    <source>
        <dbReference type="WBParaSite" id="EVEC_0000300301-mRNA-1"/>
    </source>
</evidence>
<dbReference type="AlphaFoldDB" id="A0A0N4UZF5"/>
<evidence type="ECO:0000256" key="2">
    <source>
        <dbReference type="SAM" id="MobiDB-lite"/>
    </source>
</evidence>
<reference evidence="3" key="1">
    <citation type="submission" date="2017-02" db="UniProtKB">
        <authorList>
            <consortium name="WormBaseParasite"/>
        </authorList>
    </citation>
    <scope>IDENTIFICATION</scope>
</reference>